<accession>A0A6M4MGA8</accession>
<gene>
    <name evidence="9" type="ORF">CA267_015760</name>
</gene>
<keyword evidence="3" id="KW-1003">Cell membrane</keyword>
<dbReference type="InterPro" id="IPR019305">
    <property type="entry name" value="Uncharacterised_Smp"/>
</dbReference>
<feature type="transmembrane region" description="Helical" evidence="8">
    <location>
        <begin position="38"/>
        <end position="56"/>
    </location>
</feature>
<proteinExistence type="inferred from homology"/>
<dbReference type="Proteomes" id="UP000219285">
    <property type="component" value="Chromosome"/>
</dbReference>
<comment type="subcellular location">
    <subcellularLocation>
        <location evidence="1">Cell membrane</location>
    </subcellularLocation>
</comment>
<evidence type="ECO:0000256" key="6">
    <source>
        <dbReference type="ARBA" id="ARBA00023136"/>
    </source>
</evidence>
<dbReference type="AlphaFoldDB" id="A0A6M4MGA8"/>
<dbReference type="EMBL" id="CP052766">
    <property type="protein sequence ID" value="QJR82102.1"/>
    <property type="molecule type" value="Genomic_DNA"/>
</dbReference>
<keyword evidence="5 8" id="KW-1133">Transmembrane helix</keyword>
<evidence type="ECO:0000313" key="9">
    <source>
        <dbReference type="EMBL" id="QJR82102.1"/>
    </source>
</evidence>
<sequence length="227" mass="25413">MPSHPASSTESTFPGNPISDQRASQLVSHSGYRVLKQIFHTLLLAAIMLLILYVVITYQKQQQAWLLEQAAEPGKTLVRQYSQILAPAVQDKDTQTVTATLAILASEPRVLAATVFDSQGEIIAPLDSTSSVVSKTYLNPFPPVTQVQDIVNDAGTTTGYLRLLVDQRAQLAKPLARERDKQPLIVAVGFITFFTGFYVARFFYKLRPLLQRRYKSLFVCENLNRRQ</sequence>
<keyword evidence="6 8" id="KW-0472">Membrane</keyword>
<organism evidence="9 10">
    <name type="scientific">Alteromonas pelagimontana</name>
    <dbReference type="NCBI Taxonomy" id="1858656"/>
    <lineage>
        <taxon>Bacteria</taxon>
        <taxon>Pseudomonadati</taxon>
        <taxon>Pseudomonadota</taxon>
        <taxon>Gammaproteobacteria</taxon>
        <taxon>Alteromonadales</taxon>
        <taxon>Alteromonadaceae</taxon>
        <taxon>Alteromonas/Salinimonas group</taxon>
        <taxon>Alteromonas</taxon>
    </lineage>
</organism>
<keyword evidence="4 8" id="KW-0812">Transmembrane</keyword>
<evidence type="ECO:0000256" key="5">
    <source>
        <dbReference type="ARBA" id="ARBA00022989"/>
    </source>
</evidence>
<evidence type="ECO:0000256" key="8">
    <source>
        <dbReference type="SAM" id="Phobius"/>
    </source>
</evidence>
<reference evidence="9 10" key="2">
    <citation type="submission" date="2020-04" db="EMBL/GenBank/DDBJ databases">
        <title>Complete genome sequence of Alteromonas pelagimontana 5.12T.</title>
        <authorList>
            <person name="Sinha R.K."/>
            <person name="Krishnan K.P."/>
            <person name="Kurian J.P."/>
        </authorList>
    </citation>
    <scope>NUCLEOTIDE SEQUENCE [LARGE SCALE GENOMIC DNA]</scope>
    <source>
        <strain evidence="9 10">5.12</strain>
    </source>
</reference>
<feature type="region of interest" description="Disordered" evidence="7">
    <location>
        <begin position="1"/>
        <end position="20"/>
    </location>
</feature>
<evidence type="ECO:0000256" key="7">
    <source>
        <dbReference type="SAM" id="MobiDB-lite"/>
    </source>
</evidence>
<dbReference type="GO" id="GO:0005886">
    <property type="term" value="C:plasma membrane"/>
    <property type="evidence" value="ECO:0007669"/>
    <property type="project" value="UniProtKB-SubCell"/>
</dbReference>
<dbReference type="RefSeq" id="WP_075610291.1">
    <property type="nucleotide sequence ID" value="NZ_CP052766.1"/>
</dbReference>
<evidence type="ECO:0000256" key="4">
    <source>
        <dbReference type="ARBA" id="ARBA00022692"/>
    </source>
</evidence>
<protein>
    <recommendedName>
        <fullName evidence="11">Smp protein</fullName>
    </recommendedName>
</protein>
<comment type="similarity">
    <text evidence="2">Belongs to the Smp family.</text>
</comment>
<name>A0A6M4MGA8_9ALTE</name>
<keyword evidence="10" id="KW-1185">Reference proteome</keyword>
<dbReference type="Pfam" id="PF10144">
    <property type="entry name" value="SMP_2"/>
    <property type="match status" value="1"/>
</dbReference>
<feature type="transmembrane region" description="Helical" evidence="8">
    <location>
        <begin position="184"/>
        <end position="204"/>
    </location>
</feature>
<evidence type="ECO:0008006" key="11">
    <source>
        <dbReference type="Google" id="ProtNLM"/>
    </source>
</evidence>
<evidence type="ECO:0000256" key="2">
    <source>
        <dbReference type="ARBA" id="ARBA00005362"/>
    </source>
</evidence>
<dbReference type="KEGG" id="apel:CA267_015760"/>
<reference evidence="10" key="1">
    <citation type="submission" date="2014-12" db="EMBL/GenBank/DDBJ databases">
        <title>Complete genome sequence of a multi-drug resistant Klebsiella pneumoniae.</title>
        <authorList>
            <person name="Hua X."/>
            <person name="Chen Q."/>
            <person name="Li X."/>
            <person name="Feng Y."/>
            <person name="Ruan Z."/>
            <person name="Yu Y."/>
        </authorList>
    </citation>
    <scope>NUCLEOTIDE SEQUENCE [LARGE SCALE GENOMIC DNA]</scope>
    <source>
        <strain evidence="10">5.12</strain>
    </source>
</reference>
<evidence type="ECO:0000256" key="1">
    <source>
        <dbReference type="ARBA" id="ARBA00004236"/>
    </source>
</evidence>
<evidence type="ECO:0000313" key="10">
    <source>
        <dbReference type="Proteomes" id="UP000219285"/>
    </source>
</evidence>
<evidence type="ECO:0000256" key="3">
    <source>
        <dbReference type="ARBA" id="ARBA00022475"/>
    </source>
</evidence>